<gene>
    <name evidence="2" type="ORF">OE749_09670</name>
</gene>
<keyword evidence="1" id="KW-0732">Signal</keyword>
<evidence type="ECO:0000313" key="3">
    <source>
        <dbReference type="Proteomes" id="UP001652504"/>
    </source>
</evidence>
<protein>
    <recommendedName>
        <fullName evidence="4">DUF1795 domain-containing protein</fullName>
    </recommendedName>
</protein>
<name>A0ABT3A8P9_9ALTE</name>
<feature type="signal peptide" evidence="1">
    <location>
        <begin position="1"/>
        <end position="20"/>
    </location>
</feature>
<evidence type="ECO:0008006" key="4">
    <source>
        <dbReference type="Google" id="ProtNLM"/>
    </source>
</evidence>
<keyword evidence="3" id="KW-1185">Reference proteome</keyword>
<sequence>MKLFALVISVLFVISGCASSVSSNSENTFRHSPTGLEVTKLNGWYFHLPFGEVGLTESLILKDERFRQAINAHAEVPLVMISNSEDPESIDNPYIRIMARKSPNLVGTDMTVLLESVIHTISRVYGETSWVEKPRPVSIDGYNGATCEIEATVSIRHLGEKTSNVRLYIVMKEDTVFTIGWNSPSEIREETVDDLEKIVSTITL</sequence>
<dbReference type="EMBL" id="JAOWKX010000004">
    <property type="protein sequence ID" value="MCV2884964.1"/>
    <property type="molecule type" value="Genomic_DNA"/>
</dbReference>
<reference evidence="2 3" key="1">
    <citation type="submission" date="2022-10" db="EMBL/GenBank/DDBJ databases">
        <title>Aestuariibacter sp. AA17 isolated from Montipora capitata coral fragment.</title>
        <authorList>
            <person name="Emsley S.A."/>
            <person name="Pfannmuller K.M."/>
            <person name="Loughran R.M."/>
            <person name="Shlafstein M."/>
            <person name="Papke E."/>
            <person name="Saw J.H."/>
            <person name="Ushijima B."/>
            <person name="Videau P."/>
        </authorList>
    </citation>
    <scope>NUCLEOTIDE SEQUENCE [LARGE SCALE GENOMIC DNA]</scope>
    <source>
        <strain evidence="2 3">AA17</strain>
    </source>
</reference>
<dbReference type="RefSeq" id="WP_263712244.1">
    <property type="nucleotide sequence ID" value="NZ_JAOWKX010000004.1"/>
</dbReference>
<comment type="caution">
    <text evidence="2">The sequence shown here is derived from an EMBL/GenBank/DDBJ whole genome shotgun (WGS) entry which is preliminary data.</text>
</comment>
<dbReference type="PROSITE" id="PS51257">
    <property type="entry name" value="PROKAR_LIPOPROTEIN"/>
    <property type="match status" value="1"/>
</dbReference>
<dbReference type="Proteomes" id="UP001652504">
    <property type="component" value="Unassembled WGS sequence"/>
</dbReference>
<feature type="chain" id="PRO_5047175917" description="DUF1795 domain-containing protein" evidence="1">
    <location>
        <begin position="21"/>
        <end position="204"/>
    </location>
</feature>
<organism evidence="2 3">
    <name type="scientific">Fluctibacter corallii</name>
    <dbReference type="NCBI Taxonomy" id="2984329"/>
    <lineage>
        <taxon>Bacteria</taxon>
        <taxon>Pseudomonadati</taxon>
        <taxon>Pseudomonadota</taxon>
        <taxon>Gammaproteobacteria</taxon>
        <taxon>Alteromonadales</taxon>
        <taxon>Alteromonadaceae</taxon>
        <taxon>Fluctibacter</taxon>
    </lineage>
</organism>
<evidence type="ECO:0000256" key="1">
    <source>
        <dbReference type="SAM" id="SignalP"/>
    </source>
</evidence>
<evidence type="ECO:0000313" key="2">
    <source>
        <dbReference type="EMBL" id="MCV2884964.1"/>
    </source>
</evidence>
<accession>A0ABT3A8P9</accession>
<proteinExistence type="predicted"/>